<dbReference type="RefSeq" id="WP_243326058.1">
    <property type="nucleotide sequence ID" value="NZ_JAKZMM010000040.1"/>
</dbReference>
<proteinExistence type="predicted"/>
<keyword evidence="2" id="KW-1185">Reference proteome</keyword>
<accession>A0ABT0C3Q8</accession>
<comment type="caution">
    <text evidence="1">The sequence shown here is derived from an EMBL/GenBank/DDBJ whole genome shotgun (WGS) entry which is preliminary data.</text>
</comment>
<name>A0ABT0C3Q8_9BACT</name>
<evidence type="ECO:0000313" key="1">
    <source>
        <dbReference type="EMBL" id="MCJ2381660.1"/>
    </source>
</evidence>
<dbReference type="Proteomes" id="UP001165444">
    <property type="component" value="Unassembled WGS sequence"/>
</dbReference>
<reference evidence="1 2" key="1">
    <citation type="submission" date="2022-03" db="EMBL/GenBank/DDBJ databases">
        <title>Parabacteroides sp. nov. isolated from swine feces.</title>
        <authorList>
            <person name="Bak J.E."/>
        </authorList>
    </citation>
    <scope>NUCLEOTIDE SEQUENCE [LARGE SCALE GENOMIC DNA]</scope>
    <source>
        <strain evidence="1 2">AGMB00274</strain>
    </source>
</reference>
<protein>
    <submittedName>
        <fullName evidence="1">Uncharacterized protein</fullName>
    </submittedName>
</protein>
<dbReference type="EMBL" id="JAKZMM010000040">
    <property type="protein sequence ID" value="MCJ2381660.1"/>
    <property type="molecule type" value="Genomic_DNA"/>
</dbReference>
<gene>
    <name evidence="1" type="ORF">MUN53_13765</name>
</gene>
<organism evidence="1 2">
    <name type="scientific">Parabacteroides faecalis</name>
    <dbReference type="NCBI Taxonomy" id="2924040"/>
    <lineage>
        <taxon>Bacteria</taxon>
        <taxon>Pseudomonadati</taxon>
        <taxon>Bacteroidota</taxon>
        <taxon>Bacteroidia</taxon>
        <taxon>Bacteroidales</taxon>
        <taxon>Tannerellaceae</taxon>
        <taxon>Parabacteroides</taxon>
    </lineage>
</organism>
<sequence length="109" mass="11987">MMTSDVTKAGFGSICHTFATGYKNGVMPGHRNIPMSVLRQFLLSTFHHDVMSICQEEKRRPYCKYGSFSRQAPEMSGPRENDTVPADSLPVFFRHGFGPAGGGNVLGMT</sequence>
<evidence type="ECO:0000313" key="2">
    <source>
        <dbReference type="Proteomes" id="UP001165444"/>
    </source>
</evidence>